<dbReference type="PROSITE" id="PS51903">
    <property type="entry name" value="CLP_R"/>
    <property type="match status" value="1"/>
</dbReference>
<sequence length="198" mass="20358">MSALRRELDAFERVQAWKALDGGSSYGAVARALGISRQAAHRRYRELAAATEPPPGAAPAPKLRVSPEARAAVQLAGEEAKELGALRLGSEHLLLGILRGGDVLAATALRAEGVTLEAARLAVAPTLVGEEPPPNGGITAYARKVFGEALRAAASEPGHVIGVADLLREALRDPRGGACQTLAALGVSVDGVRARLAG</sequence>
<organism evidence="3 4">
    <name type="scientific">Solirubrobacter phytolaccae</name>
    <dbReference type="NCBI Taxonomy" id="1404360"/>
    <lineage>
        <taxon>Bacteria</taxon>
        <taxon>Bacillati</taxon>
        <taxon>Actinomycetota</taxon>
        <taxon>Thermoleophilia</taxon>
        <taxon>Solirubrobacterales</taxon>
        <taxon>Solirubrobacteraceae</taxon>
        <taxon>Solirubrobacter</taxon>
    </lineage>
</organism>
<proteinExistence type="predicted"/>
<keyword evidence="4" id="KW-1185">Reference proteome</keyword>
<keyword evidence="1" id="KW-0677">Repeat</keyword>
<dbReference type="Pfam" id="PF02861">
    <property type="entry name" value="Clp_N"/>
    <property type="match status" value="1"/>
</dbReference>
<dbReference type="EMBL" id="JAPDDP010000018">
    <property type="protein sequence ID" value="MDA0181046.1"/>
    <property type="molecule type" value="Genomic_DNA"/>
</dbReference>
<gene>
    <name evidence="3" type="ORF">OJ997_12125</name>
</gene>
<accession>A0A9X3NBM1</accession>
<protein>
    <recommendedName>
        <fullName evidence="2">Clp R domain-containing protein</fullName>
    </recommendedName>
</protein>
<dbReference type="InterPro" id="IPR036628">
    <property type="entry name" value="Clp_N_dom_sf"/>
</dbReference>
<dbReference type="Proteomes" id="UP001147653">
    <property type="component" value="Unassembled WGS sequence"/>
</dbReference>
<evidence type="ECO:0000313" key="4">
    <source>
        <dbReference type="Proteomes" id="UP001147653"/>
    </source>
</evidence>
<dbReference type="RefSeq" id="WP_270025357.1">
    <property type="nucleotide sequence ID" value="NZ_JAPDDP010000018.1"/>
</dbReference>
<evidence type="ECO:0000256" key="1">
    <source>
        <dbReference type="PROSITE-ProRule" id="PRU01251"/>
    </source>
</evidence>
<dbReference type="AlphaFoldDB" id="A0A9X3NBM1"/>
<name>A0A9X3NBM1_9ACTN</name>
<reference evidence="3" key="1">
    <citation type="submission" date="2022-10" db="EMBL/GenBank/DDBJ databases">
        <title>The WGS of Solirubrobacter phytolaccae KCTC 29190.</title>
        <authorList>
            <person name="Jiang Z."/>
        </authorList>
    </citation>
    <scope>NUCLEOTIDE SEQUENCE</scope>
    <source>
        <strain evidence="3">KCTC 29190</strain>
    </source>
</reference>
<evidence type="ECO:0000313" key="3">
    <source>
        <dbReference type="EMBL" id="MDA0181046.1"/>
    </source>
</evidence>
<feature type="domain" description="Clp R" evidence="2">
    <location>
        <begin position="1"/>
        <end position="130"/>
    </location>
</feature>
<dbReference type="InterPro" id="IPR004176">
    <property type="entry name" value="Clp_R_N"/>
</dbReference>
<comment type="caution">
    <text evidence="3">The sequence shown here is derived from an EMBL/GenBank/DDBJ whole genome shotgun (WGS) entry which is preliminary data.</text>
</comment>
<dbReference type="Gene3D" id="1.10.1780.10">
    <property type="entry name" value="Clp, N-terminal domain"/>
    <property type="match status" value="1"/>
</dbReference>
<dbReference type="SUPFAM" id="SSF81923">
    <property type="entry name" value="Double Clp-N motif"/>
    <property type="match status" value="1"/>
</dbReference>
<evidence type="ECO:0000259" key="2">
    <source>
        <dbReference type="PROSITE" id="PS51903"/>
    </source>
</evidence>